<evidence type="ECO:0000313" key="5">
    <source>
        <dbReference type="Proteomes" id="UP001174677"/>
    </source>
</evidence>
<organism evidence="4 5">
    <name type="scientific">Hevea brasiliensis</name>
    <name type="common">Para rubber tree</name>
    <name type="synonym">Siphonia brasiliensis</name>
    <dbReference type="NCBI Taxonomy" id="3981"/>
    <lineage>
        <taxon>Eukaryota</taxon>
        <taxon>Viridiplantae</taxon>
        <taxon>Streptophyta</taxon>
        <taxon>Embryophyta</taxon>
        <taxon>Tracheophyta</taxon>
        <taxon>Spermatophyta</taxon>
        <taxon>Magnoliopsida</taxon>
        <taxon>eudicotyledons</taxon>
        <taxon>Gunneridae</taxon>
        <taxon>Pentapetalae</taxon>
        <taxon>rosids</taxon>
        <taxon>fabids</taxon>
        <taxon>Malpighiales</taxon>
        <taxon>Euphorbiaceae</taxon>
        <taxon>Crotonoideae</taxon>
        <taxon>Micrandreae</taxon>
        <taxon>Hevea</taxon>
    </lineage>
</organism>
<dbReference type="Proteomes" id="UP001174677">
    <property type="component" value="Chromosome 1"/>
</dbReference>
<protein>
    <recommendedName>
        <fullName evidence="3">MSP domain-containing protein</fullName>
    </recommendedName>
</protein>
<proteinExistence type="inferred from homology"/>
<evidence type="ECO:0000256" key="2">
    <source>
        <dbReference type="SAM" id="MobiDB-lite"/>
    </source>
</evidence>
<dbReference type="InterPro" id="IPR016763">
    <property type="entry name" value="VAP"/>
</dbReference>
<dbReference type="InterPro" id="IPR013783">
    <property type="entry name" value="Ig-like_fold"/>
</dbReference>
<dbReference type="InterPro" id="IPR000535">
    <property type="entry name" value="MSP_dom"/>
</dbReference>
<dbReference type="PROSITE" id="PS50202">
    <property type="entry name" value="MSP"/>
    <property type="match status" value="1"/>
</dbReference>
<dbReference type="SUPFAM" id="SSF49354">
    <property type="entry name" value="PapD-like"/>
    <property type="match status" value="1"/>
</dbReference>
<keyword evidence="5" id="KW-1185">Reference proteome</keyword>
<dbReference type="InterPro" id="IPR008962">
    <property type="entry name" value="PapD-like_sf"/>
</dbReference>
<name>A0ABQ9ND59_HEVBR</name>
<dbReference type="PANTHER" id="PTHR10809">
    <property type="entry name" value="VESICLE-ASSOCIATED MEMBRANE PROTEIN-ASSOCIATED PROTEIN"/>
    <property type="match status" value="1"/>
</dbReference>
<dbReference type="EMBL" id="JARPOI010000001">
    <property type="protein sequence ID" value="KAJ9190177.1"/>
    <property type="molecule type" value="Genomic_DNA"/>
</dbReference>
<sequence length="238" mass="26615">MDTGYLLSVEPQELQFPFELRKQISCSLLLLNKSDNYVAFKVKTTNPKNYCVRPNAAVVSPRSTCDIIVTMQAQTVAPPDMQCQDKFLLLNVVASPGTTAKDVNANMFNEEAAHHVEERKLKVVYVAPPRSLSPVREGSQEGFSPRSSVSDDGSLSATVQTSVIQFDPKVVPVNEPDKWPYVERVNHVNISILYRHISRAVNSKIEKPRNPRVELLRHVKNRTCNNGGGGELKLRWSS</sequence>
<accession>A0ABQ9ND59</accession>
<evidence type="ECO:0000259" key="3">
    <source>
        <dbReference type="PROSITE" id="PS50202"/>
    </source>
</evidence>
<feature type="region of interest" description="Disordered" evidence="2">
    <location>
        <begin position="133"/>
        <end position="154"/>
    </location>
</feature>
<feature type="domain" description="MSP" evidence="3">
    <location>
        <begin position="6"/>
        <end position="126"/>
    </location>
</feature>
<feature type="compositionally biased region" description="Polar residues" evidence="2">
    <location>
        <begin position="141"/>
        <end position="154"/>
    </location>
</feature>
<dbReference type="Pfam" id="PF00635">
    <property type="entry name" value="Motile_Sperm"/>
    <property type="match status" value="1"/>
</dbReference>
<evidence type="ECO:0000313" key="4">
    <source>
        <dbReference type="EMBL" id="KAJ9190177.1"/>
    </source>
</evidence>
<comment type="caution">
    <text evidence="4">The sequence shown here is derived from an EMBL/GenBank/DDBJ whole genome shotgun (WGS) entry which is preliminary data.</text>
</comment>
<dbReference type="Gene3D" id="2.60.40.10">
    <property type="entry name" value="Immunoglobulins"/>
    <property type="match status" value="1"/>
</dbReference>
<reference evidence="4" key="1">
    <citation type="journal article" date="2023" name="Plant Biotechnol. J.">
        <title>Chromosome-level wild Hevea brasiliensis genome provides new tools for genomic-assisted breeding and valuable loci to elevate rubber yield.</title>
        <authorList>
            <person name="Cheng H."/>
            <person name="Song X."/>
            <person name="Hu Y."/>
            <person name="Wu T."/>
            <person name="Yang Q."/>
            <person name="An Z."/>
            <person name="Feng S."/>
            <person name="Deng Z."/>
            <person name="Wu W."/>
            <person name="Zeng X."/>
            <person name="Tu M."/>
            <person name="Wang X."/>
            <person name="Huang H."/>
        </authorList>
    </citation>
    <scope>NUCLEOTIDE SEQUENCE</scope>
    <source>
        <strain evidence="4">MT/VB/25A 57/8</strain>
    </source>
</reference>
<evidence type="ECO:0000256" key="1">
    <source>
        <dbReference type="ARBA" id="ARBA00008932"/>
    </source>
</evidence>
<comment type="similarity">
    <text evidence="1">Belongs to the VAMP-associated protein (VAP) (TC 9.B.17) family.</text>
</comment>
<dbReference type="PANTHER" id="PTHR10809:SF119">
    <property type="entry name" value="VESICLE-ASSOCIATED PROTEIN 1-2-RELATED"/>
    <property type="match status" value="1"/>
</dbReference>
<gene>
    <name evidence="4" type="ORF">P3X46_001405</name>
</gene>